<feature type="domain" description="4-oxalocrotonate tautomerase-like" evidence="3">
    <location>
        <begin position="66"/>
        <end position="116"/>
    </location>
</feature>
<reference evidence="4 5" key="1">
    <citation type="submission" date="2016-03" db="EMBL/GenBank/DDBJ databases">
        <authorList>
            <consortium name="Pathogen Informatics"/>
        </authorList>
    </citation>
    <scope>NUCLEOTIDE SEQUENCE [LARGE SCALE GENOMIC DNA]</scope>
    <source>
        <strain evidence="4 5">NCTC13364</strain>
    </source>
</reference>
<evidence type="ECO:0000313" key="5">
    <source>
        <dbReference type="Proteomes" id="UP000077037"/>
    </source>
</evidence>
<accession>A0A157RJH2</accession>
<dbReference type="PANTHER" id="PTHR35530">
    <property type="entry name" value="TAUTOMERASE-RELATED"/>
    <property type="match status" value="1"/>
</dbReference>
<dbReference type="RefSeq" id="WP_066420570.1">
    <property type="nucleotide sequence ID" value="NZ_FKBS01000029.1"/>
</dbReference>
<comment type="similarity">
    <text evidence="1">Belongs to the 4-oxalocrotonate tautomerase family.</text>
</comment>
<organism evidence="4 5">
    <name type="scientific">Bordetella ansorpii</name>
    <dbReference type="NCBI Taxonomy" id="288768"/>
    <lineage>
        <taxon>Bacteria</taxon>
        <taxon>Pseudomonadati</taxon>
        <taxon>Pseudomonadota</taxon>
        <taxon>Betaproteobacteria</taxon>
        <taxon>Burkholderiales</taxon>
        <taxon>Alcaligenaceae</taxon>
        <taxon>Bordetella</taxon>
    </lineage>
</organism>
<dbReference type="EMBL" id="FKBS01000029">
    <property type="protein sequence ID" value="SAI58141.1"/>
    <property type="molecule type" value="Genomic_DNA"/>
</dbReference>
<keyword evidence="2 4" id="KW-0413">Isomerase</keyword>
<evidence type="ECO:0000256" key="2">
    <source>
        <dbReference type="ARBA" id="ARBA00023235"/>
    </source>
</evidence>
<dbReference type="SUPFAM" id="SSF55331">
    <property type="entry name" value="Tautomerase/MIF"/>
    <property type="match status" value="1"/>
</dbReference>
<dbReference type="EC" id="5.3.2.-" evidence="4"/>
<dbReference type="GO" id="GO:0016853">
    <property type="term" value="F:isomerase activity"/>
    <property type="evidence" value="ECO:0007669"/>
    <property type="project" value="UniProtKB-KW"/>
</dbReference>
<dbReference type="PANTHER" id="PTHR35530:SF1">
    <property type="entry name" value="2-HYDROXYMUCONATE TAUTOMERASE"/>
    <property type="match status" value="1"/>
</dbReference>
<dbReference type="Pfam" id="PF01361">
    <property type="entry name" value="Tautomerase"/>
    <property type="match status" value="2"/>
</dbReference>
<dbReference type="OrthoDB" id="8527422at2"/>
<protein>
    <submittedName>
        <fullName evidence="4">Tautomerase</fullName>
        <ecNumber evidence="4">5.3.2.-</ecNumber>
    </submittedName>
</protein>
<name>A0A157RJH2_9BORD</name>
<dbReference type="Gene3D" id="3.30.429.10">
    <property type="entry name" value="Macrophage Migration Inhibitory Factor"/>
    <property type="match status" value="2"/>
</dbReference>
<dbReference type="Proteomes" id="UP000077037">
    <property type="component" value="Unassembled WGS sequence"/>
</dbReference>
<evidence type="ECO:0000259" key="3">
    <source>
        <dbReference type="Pfam" id="PF01361"/>
    </source>
</evidence>
<gene>
    <name evidence="4" type="primary">ywhB_2</name>
    <name evidence="4" type="ORF">SAMEA1982600_05056</name>
</gene>
<evidence type="ECO:0000256" key="1">
    <source>
        <dbReference type="ARBA" id="ARBA00006723"/>
    </source>
</evidence>
<evidence type="ECO:0000313" key="4">
    <source>
        <dbReference type="EMBL" id="SAI58141.1"/>
    </source>
</evidence>
<dbReference type="InterPro" id="IPR014347">
    <property type="entry name" value="Tautomerase/MIF_sf"/>
</dbReference>
<dbReference type="InterPro" id="IPR004370">
    <property type="entry name" value="4-OT-like_dom"/>
</dbReference>
<feature type="domain" description="4-oxalocrotonate tautomerase-like" evidence="3">
    <location>
        <begin position="2"/>
        <end position="56"/>
    </location>
</feature>
<proteinExistence type="inferred from homology"/>
<dbReference type="AlphaFoldDB" id="A0A157RJH2"/>
<sequence length="124" mass="12865">MPILNIQIMQGHTDSEKTALLENATRAVEASIGAPVQSIRIVLEEVDARNVIVAGKLGHPMALALVRLIAGRDEAKKATLIAALSLAIHASIGIAEQDVRVVLTDVPNTDMGVAGGLTAKAAGR</sequence>